<gene>
    <name evidence="2" type="ORF">AVEN_97142_1</name>
</gene>
<evidence type="ECO:0000313" key="2">
    <source>
        <dbReference type="EMBL" id="GBM14614.1"/>
    </source>
</evidence>
<feature type="compositionally biased region" description="Gly residues" evidence="1">
    <location>
        <begin position="58"/>
        <end position="68"/>
    </location>
</feature>
<sequence>MDQAGRTRWSWVGPGGAPGAQEVLVDQETQAGGRRTFRSRSWRSRPGEPELMDQEAGYGAGVRPGGVGPLMDQEEQVQVEPDLIDQEDQVAGPGGGPDSDVEVVLWAPGGDLARRTRWSWSQSRRSTWSSGGPGGPGGTRRPGGAAGPGAGGPSGPGGAGPMDQVEQVQVESDLMDQAA</sequence>
<protein>
    <submittedName>
        <fullName evidence="2">Uncharacterized protein</fullName>
    </submittedName>
</protein>
<evidence type="ECO:0000256" key="1">
    <source>
        <dbReference type="SAM" id="MobiDB-lite"/>
    </source>
</evidence>
<dbReference type="AlphaFoldDB" id="A0A4Y2DFH3"/>
<organism evidence="2 3">
    <name type="scientific">Araneus ventricosus</name>
    <name type="common">Orbweaver spider</name>
    <name type="synonym">Epeira ventricosa</name>
    <dbReference type="NCBI Taxonomy" id="182803"/>
    <lineage>
        <taxon>Eukaryota</taxon>
        <taxon>Metazoa</taxon>
        <taxon>Ecdysozoa</taxon>
        <taxon>Arthropoda</taxon>
        <taxon>Chelicerata</taxon>
        <taxon>Arachnida</taxon>
        <taxon>Araneae</taxon>
        <taxon>Araneomorphae</taxon>
        <taxon>Entelegynae</taxon>
        <taxon>Araneoidea</taxon>
        <taxon>Araneidae</taxon>
        <taxon>Araneus</taxon>
    </lineage>
</organism>
<dbReference type="EMBL" id="BGPR01000346">
    <property type="protein sequence ID" value="GBM14614.1"/>
    <property type="molecule type" value="Genomic_DNA"/>
</dbReference>
<reference evidence="2 3" key="1">
    <citation type="journal article" date="2019" name="Sci. Rep.">
        <title>Orb-weaving spider Araneus ventricosus genome elucidates the spidroin gene catalogue.</title>
        <authorList>
            <person name="Kono N."/>
            <person name="Nakamura H."/>
            <person name="Ohtoshi R."/>
            <person name="Moran D.A.P."/>
            <person name="Shinohara A."/>
            <person name="Yoshida Y."/>
            <person name="Fujiwara M."/>
            <person name="Mori M."/>
            <person name="Tomita M."/>
            <person name="Arakawa K."/>
        </authorList>
    </citation>
    <scope>NUCLEOTIDE SEQUENCE [LARGE SCALE GENOMIC DNA]</scope>
</reference>
<feature type="region of interest" description="Disordered" evidence="1">
    <location>
        <begin position="1"/>
        <end position="179"/>
    </location>
</feature>
<name>A0A4Y2DFH3_ARAVE</name>
<feature type="compositionally biased region" description="Acidic residues" evidence="1">
    <location>
        <begin position="72"/>
        <end position="88"/>
    </location>
</feature>
<feature type="compositionally biased region" description="Low complexity" evidence="1">
    <location>
        <begin position="118"/>
        <end position="130"/>
    </location>
</feature>
<evidence type="ECO:0000313" key="3">
    <source>
        <dbReference type="Proteomes" id="UP000499080"/>
    </source>
</evidence>
<dbReference type="Proteomes" id="UP000499080">
    <property type="component" value="Unassembled WGS sequence"/>
</dbReference>
<accession>A0A4Y2DFH3</accession>
<feature type="compositionally biased region" description="Gly residues" evidence="1">
    <location>
        <begin position="131"/>
        <end position="160"/>
    </location>
</feature>
<comment type="caution">
    <text evidence="2">The sequence shown here is derived from an EMBL/GenBank/DDBJ whole genome shotgun (WGS) entry which is preliminary data.</text>
</comment>
<keyword evidence="3" id="KW-1185">Reference proteome</keyword>
<proteinExistence type="predicted"/>